<protein>
    <recommendedName>
        <fullName evidence="2">Insertion element IS150 protein InsJ-like helix-turn-helix domain-containing protein</fullName>
    </recommendedName>
</protein>
<comment type="subcellular location">
    <subcellularLocation>
        <location evidence="1">Nucleus</location>
    </subcellularLocation>
</comment>
<dbReference type="InterPro" id="IPR055247">
    <property type="entry name" value="InsJ-like_HTH"/>
</dbReference>
<proteinExistence type="predicted"/>
<name>A0A8X6SAE2_TRICX</name>
<organism evidence="3 4">
    <name type="scientific">Trichonephila clavipes</name>
    <name type="common">Golden silk orbweaver</name>
    <name type="synonym">Nephila clavipes</name>
    <dbReference type="NCBI Taxonomy" id="2585209"/>
    <lineage>
        <taxon>Eukaryota</taxon>
        <taxon>Metazoa</taxon>
        <taxon>Ecdysozoa</taxon>
        <taxon>Arthropoda</taxon>
        <taxon>Chelicerata</taxon>
        <taxon>Arachnida</taxon>
        <taxon>Araneae</taxon>
        <taxon>Araneomorphae</taxon>
        <taxon>Entelegynae</taxon>
        <taxon>Araneoidea</taxon>
        <taxon>Nephilidae</taxon>
        <taxon>Trichonephila</taxon>
    </lineage>
</organism>
<dbReference type="InterPro" id="IPR009057">
    <property type="entry name" value="Homeodomain-like_sf"/>
</dbReference>
<dbReference type="Pfam" id="PF13518">
    <property type="entry name" value="HTH_28"/>
    <property type="match status" value="1"/>
</dbReference>
<dbReference type="InterPro" id="IPR036388">
    <property type="entry name" value="WH-like_DNA-bd_sf"/>
</dbReference>
<gene>
    <name evidence="3" type="ORF">TNCV_2630441</name>
</gene>
<evidence type="ECO:0000256" key="1">
    <source>
        <dbReference type="ARBA" id="ARBA00004123"/>
    </source>
</evidence>
<reference evidence="3" key="1">
    <citation type="submission" date="2020-08" db="EMBL/GenBank/DDBJ databases">
        <title>Multicomponent nature underlies the extraordinary mechanical properties of spider dragline silk.</title>
        <authorList>
            <person name="Kono N."/>
            <person name="Nakamura H."/>
            <person name="Mori M."/>
            <person name="Yoshida Y."/>
            <person name="Ohtoshi R."/>
            <person name="Malay A.D."/>
            <person name="Moran D.A.P."/>
            <person name="Tomita M."/>
            <person name="Numata K."/>
            <person name="Arakawa K."/>
        </authorList>
    </citation>
    <scope>NUCLEOTIDE SEQUENCE</scope>
</reference>
<evidence type="ECO:0000313" key="3">
    <source>
        <dbReference type="EMBL" id="GFY10367.1"/>
    </source>
</evidence>
<keyword evidence="4" id="KW-1185">Reference proteome</keyword>
<dbReference type="Proteomes" id="UP000887159">
    <property type="component" value="Unassembled WGS sequence"/>
</dbReference>
<dbReference type="EMBL" id="BMAU01021296">
    <property type="protein sequence ID" value="GFY10367.1"/>
    <property type="molecule type" value="Genomic_DNA"/>
</dbReference>
<dbReference type="SUPFAM" id="SSF46689">
    <property type="entry name" value="Homeodomain-like"/>
    <property type="match status" value="1"/>
</dbReference>
<feature type="domain" description="Insertion element IS150 protein InsJ-like helix-turn-helix" evidence="2">
    <location>
        <begin position="16"/>
        <end position="66"/>
    </location>
</feature>
<sequence>MANNQSVRRHLDAFTRGRIIGKLEEGRSVTSVAAEFGIAHSIVSRLWRQFQTTGTAIRGLSSGRPRGTTPADDRYIVLQARRNRRQTSEKSLDTRHRRLDDRYRVLPWPEDCTVVVCLHDTLYGVYL</sequence>
<accession>A0A8X6SAE2</accession>
<dbReference type="GO" id="GO:0005634">
    <property type="term" value="C:nucleus"/>
    <property type="evidence" value="ECO:0007669"/>
    <property type="project" value="UniProtKB-SubCell"/>
</dbReference>
<dbReference type="Gene3D" id="1.10.10.10">
    <property type="entry name" value="Winged helix-like DNA-binding domain superfamily/Winged helix DNA-binding domain"/>
    <property type="match status" value="1"/>
</dbReference>
<dbReference type="AlphaFoldDB" id="A0A8X6SAE2"/>
<evidence type="ECO:0000259" key="2">
    <source>
        <dbReference type="Pfam" id="PF13518"/>
    </source>
</evidence>
<comment type="caution">
    <text evidence="3">The sequence shown here is derived from an EMBL/GenBank/DDBJ whole genome shotgun (WGS) entry which is preliminary data.</text>
</comment>
<evidence type="ECO:0000313" key="4">
    <source>
        <dbReference type="Proteomes" id="UP000887159"/>
    </source>
</evidence>